<evidence type="ECO:0000256" key="1">
    <source>
        <dbReference type="ARBA" id="ARBA00009250"/>
    </source>
</evidence>
<evidence type="ECO:0000259" key="3">
    <source>
        <dbReference type="Pfam" id="PF04840"/>
    </source>
</evidence>
<evidence type="ECO:0000313" key="5">
    <source>
        <dbReference type="EMBL" id="ODQ57460.1"/>
    </source>
</evidence>
<evidence type="ECO:0000256" key="2">
    <source>
        <dbReference type="PIRNR" id="PIRNR007949"/>
    </source>
</evidence>
<protein>
    <recommendedName>
        <fullName evidence="2">Probable vacuolar protein sorting-associated protein 16 homolog</fullName>
    </recommendedName>
</protein>
<dbReference type="AlphaFoldDB" id="A0A1E3NWS8"/>
<proteinExistence type="inferred from homology"/>
<dbReference type="PANTHER" id="PTHR12811">
    <property type="entry name" value="VACUOLAR PROTEIN SORTING VPS16"/>
    <property type="match status" value="1"/>
</dbReference>
<dbReference type="InterPro" id="IPR006926">
    <property type="entry name" value="Vps16_N"/>
</dbReference>
<keyword evidence="2" id="KW-0653">Protein transport</keyword>
<feature type="domain" description="Vps16 N-terminal" evidence="4">
    <location>
        <begin position="4"/>
        <end position="407"/>
    </location>
</feature>
<keyword evidence="2" id="KW-0813">Transport</keyword>
<dbReference type="GeneID" id="30197735"/>
<dbReference type="GO" id="GO:0006886">
    <property type="term" value="P:intracellular protein transport"/>
    <property type="evidence" value="ECO:0007669"/>
    <property type="project" value="InterPro"/>
</dbReference>
<dbReference type="Pfam" id="PF04840">
    <property type="entry name" value="Vps16_C"/>
    <property type="match status" value="1"/>
</dbReference>
<name>A0A1E3NWS8_WICAA</name>
<keyword evidence="6" id="KW-1185">Reference proteome</keyword>
<dbReference type="Proteomes" id="UP000094112">
    <property type="component" value="Unassembled WGS sequence"/>
</dbReference>
<evidence type="ECO:0000259" key="4">
    <source>
        <dbReference type="Pfam" id="PF04841"/>
    </source>
</evidence>
<dbReference type="EMBL" id="KV454213">
    <property type="protein sequence ID" value="ODQ57460.1"/>
    <property type="molecule type" value="Genomic_DNA"/>
</dbReference>
<sequence>MSNPSLGWERLRDVYYRNRELYSITWNIKNINNYIIAISKYTKAIASYKFQNDVNELKDQNTQDIEIYSGSGNFITSINWNNHVNGRIIDMKWTIDEKLCVLLQNGLIRVYYDFEGNFNEYEIGYDSQLVGIKSFLVHGNVLIILLNDFKIVYIDLDNTISVNSKLFKDLKIELPEESIHFWNWDVLPSSSSFQILISINKAIYAIPKYGKIIQKSIDGPFQGVHVSENHEFIALYQEGSKKIYIVTANFNKALFDFKLDSAPPPRQIKWCGSDAVAVAYDDYVKLIAPGGSLNFFINDDFKISSEIDGLTILTNVSLEFLSKVNNDTVDCFKIGSTSKSSILIDSIDKLNKHSPKANENLKIIGSDIFLNQAVQTCIRAAFEEFDPYWQKKLLKAASFGKSSLELNSSFKNSIKFVEACDQLRIINNIRSNEIGIFLTFTQFQQIGIEKLIKLLVKRQEFYQSFQISKFLKLPIDLIFIDWACCKIKYNPNLNDEELSQLIITKFQNINNNSYISFEKISTIAFQEGRLNLAKILINFESLFTKQIPLLLTMEEHELALKKSVESQDVDLILETILKLKETLSLPNFFKILNNSKIASNCFEYFHHDDIKLIHDYINQADRLIDIANFEIDQYIIHGDQEDYSKKLTVLQNSFDTYNLMRKNSNDSKQIEKQLKLVKLQEIYTNDFNIEFNNLSIVETLEKLILLNQNNKINQFLKDFKINDKKFQYIKLNFLIKEKKFDELFEWGMSLKKPIIGYEPFIQKLISQNENSMASKFLSKANLSYSDKIEYLIKLKDFKTVIEEAYHKKDLSTLDKIEPMISTPRLKELCNEYQNSLQQTSSATTTSTTRFF</sequence>
<dbReference type="Gene3D" id="1.10.150.780">
    <property type="entry name" value="Vps16, C-terminal region"/>
    <property type="match status" value="1"/>
</dbReference>
<dbReference type="PANTHER" id="PTHR12811:SF0">
    <property type="entry name" value="VACUOLAR PROTEIN SORTING-ASSOCIATED PROTEIN 16 HOMOLOG"/>
    <property type="match status" value="1"/>
</dbReference>
<dbReference type="GO" id="GO:0042144">
    <property type="term" value="P:vacuole fusion, non-autophagic"/>
    <property type="evidence" value="ECO:0007669"/>
    <property type="project" value="TreeGrafter"/>
</dbReference>
<dbReference type="GO" id="GO:0030897">
    <property type="term" value="C:HOPS complex"/>
    <property type="evidence" value="ECO:0007669"/>
    <property type="project" value="TreeGrafter"/>
</dbReference>
<dbReference type="OrthoDB" id="1792at2759"/>
<dbReference type="GO" id="GO:0005768">
    <property type="term" value="C:endosome"/>
    <property type="evidence" value="ECO:0007669"/>
    <property type="project" value="TreeGrafter"/>
</dbReference>
<feature type="domain" description="Vps16 C-terminal" evidence="3">
    <location>
        <begin position="515"/>
        <end position="828"/>
    </location>
</feature>
<dbReference type="PIRSF" id="PIRSF007949">
    <property type="entry name" value="VPS16"/>
    <property type="match status" value="1"/>
</dbReference>
<dbReference type="InterPro" id="IPR038132">
    <property type="entry name" value="Vps16_C_sf"/>
</dbReference>
<dbReference type="RefSeq" id="XP_019036667.1">
    <property type="nucleotide sequence ID" value="XM_019180489.1"/>
</dbReference>
<dbReference type="STRING" id="683960.A0A1E3NWS8"/>
<dbReference type="GO" id="GO:0003779">
    <property type="term" value="F:actin binding"/>
    <property type="evidence" value="ECO:0007669"/>
    <property type="project" value="TreeGrafter"/>
</dbReference>
<dbReference type="Pfam" id="PF04841">
    <property type="entry name" value="Vps16_N"/>
    <property type="match status" value="1"/>
</dbReference>
<dbReference type="GO" id="GO:0016197">
    <property type="term" value="P:endosomal transport"/>
    <property type="evidence" value="ECO:0007669"/>
    <property type="project" value="TreeGrafter"/>
</dbReference>
<comment type="function">
    <text evidence="2">Essential for vacuolar protein sorting. Required for vacuole biogenesis, stability and to maintain vacuole morphology.</text>
</comment>
<dbReference type="InterPro" id="IPR006925">
    <property type="entry name" value="Vps16_C"/>
</dbReference>
<dbReference type="InterPro" id="IPR016534">
    <property type="entry name" value="VPS16"/>
</dbReference>
<organism evidence="5 6">
    <name type="scientific">Wickerhamomyces anomalus (strain ATCC 58044 / CBS 1984 / NCYC 433 / NRRL Y-366-8)</name>
    <name type="common">Yeast</name>
    <name type="synonym">Hansenula anomala</name>
    <dbReference type="NCBI Taxonomy" id="683960"/>
    <lineage>
        <taxon>Eukaryota</taxon>
        <taxon>Fungi</taxon>
        <taxon>Dikarya</taxon>
        <taxon>Ascomycota</taxon>
        <taxon>Saccharomycotina</taxon>
        <taxon>Saccharomycetes</taxon>
        <taxon>Phaffomycetales</taxon>
        <taxon>Wickerhamomycetaceae</taxon>
        <taxon>Wickerhamomyces</taxon>
    </lineage>
</organism>
<gene>
    <name evidence="5" type="ORF">WICANDRAFT_106973</name>
</gene>
<comment type="similarity">
    <text evidence="1 2">Belongs to the VPS16 family.</text>
</comment>
<reference evidence="5 6" key="1">
    <citation type="journal article" date="2016" name="Proc. Natl. Acad. Sci. U.S.A.">
        <title>Comparative genomics of biotechnologically important yeasts.</title>
        <authorList>
            <person name="Riley R."/>
            <person name="Haridas S."/>
            <person name="Wolfe K.H."/>
            <person name="Lopes M.R."/>
            <person name="Hittinger C.T."/>
            <person name="Goeker M."/>
            <person name="Salamov A.A."/>
            <person name="Wisecaver J.H."/>
            <person name="Long T.M."/>
            <person name="Calvey C.H."/>
            <person name="Aerts A.L."/>
            <person name="Barry K.W."/>
            <person name="Choi C."/>
            <person name="Clum A."/>
            <person name="Coughlan A.Y."/>
            <person name="Deshpande S."/>
            <person name="Douglass A.P."/>
            <person name="Hanson S.J."/>
            <person name="Klenk H.-P."/>
            <person name="LaButti K.M."/>
            <person name="Lapidus A."/>
            <person name="Lindquist E.A."/>
            <person name="Lipzen A.M."/>
            <person name="Meier-Kolthoff J.P."/>
            <person name="Ohm R.A."/>
            <person name="Otillar R.P."/>
            <person name="Pangilinan J.L."/>
            <person name="Peng Y."/>
            <person name="Rokas A."/>
            <person name="Rosa C.A."/>
            <person name="Scheuner C."/>
            <person name="Sibirny A.A."/>
            <person name="Slot J.C."/>
            <person name="Stielow J.B."/>
            <person name="Sun H."/>
            <person name="Kurtzman C.P."/>
            <person name="Blackwell M."/>
            <person name="Grigoriev I.V."/>
            <person name="Jeffries T.W."/>
        </authorList>
    </citation>
    <scope>NUCLEOTIDE SEQUENCE [LARGE SCALE GENOMIC DNA]</scope>
    <source>
        <strain evidence="6">ATCC 58044 / CBS 1984 / NCYC 433 / NRRL Y-366-8</strain>
    </source>
</reference>
<evidence type="ECO:0000313" key="6">
    <source>
        <dbReference type="Proteomes" id="UP000094112"/>
    </source>
</evidence>
<accession>A0A1E3NWS8</accession>